<dbReference type="FunFam" id="3.40.1010.10:FF:000001">
    <property type="entry name" value="Siroheme synthase"/>
    <property type="match status" value="1"/>
</dbReference>
<dbReference type="InterPro" id="IPR006366">
    <property type="entry name" value="CobA/CysG_C"/>
</dbReference>
<protein>
    <recommendedName>
        <fullName evidence="2">uroporphyrinogen-III C-methyltransferase</fullName>
        <ecNumber evidence="2">2.1.1.107</ecNumber>
    </recommendedName>
</protein>
<dbReference type="InterPro" id="IPR014777">
    <property type="entry name" value="4pyrrole_Mease_sub1"/>
</dbReference>
<reference evidence="9" key="1">
    <citation type="submission" date="2021-03" db="EMBL/GenBank/DDBJ databases">
        <authorList>
            <person name="Kim M.K."/>
        </authorList>
    </citation>
    <scope>NUCLEOTIDE SEQUENCE</scope>
    <source>
        <strain evidence="9">BT186</strain>
    </source>
</reference>
<dbReference type="NCBIfam" id="NF004790">
    <property type="entry name" value="PRK06136.1"/>
    <property type="match status" value="1"/>
</dbReference>
<evidence type="ECO:0000256" key="4">
    <source>
        <dbReference type="ARBA" id="ARBA00022679"/>
    </source>
</evidence>
<dbReference type="CDD" id="cd11642">
    <property type="entry name" value="SUMT"/>
    <property type="match status" value="1"/>
</dbReference>
<dbReference type="SUPFAM" id="SSF53790">
    <property type="entry name" value="Tetrapyrrole methylase"/>
    <property type="match status" value="1"/>
</dbReference>
<dbReference type="Proteomes" id="UP000664144">
    <property type="component" value="Unassembled WGS sequence"/>
</dbReference>
<keyword evidence="5" id="KW-0949">S-adenosyl-L-methionine</keyword>
<dbReference type="PROSITE" id="PS00839">
    <property type="entry name" value="SUMT_1"/>
    <property type="match status" value="1"/>
</dbReference>
<evidence type="ECO:0000256" key="7">
    <source>
        <dbReference type="ARBA" id="ARBA00025705"/>
    </source>
</evidence>
<keyword evidence="4 9" id="KW-0808">Transferase</keyword>
<dbReference type="GO" id="GO:0004851">
    <property type="term" value="F:uroporphyrin-III C-methyltransferase activity"/>
    <property type="evidence" value="ECO:0007669"/>
    <property type="project" value="UniProtKB-EC"/>
</dbReference>
<evidence type="ECO:0000256" key="3">
    <source>
        <dbReference type="ARBA" id="ARBA00022603"/>
    </source>
</evidence>
<dbReference type="InterPro" id="IPR014776">
    <property type="entry name" value="4pyrrole_Mease_sub2"/>
</dbReference>
<dbReference type="InterPro" id="IPR003043">
    <property type="entry name" value="Uropor_MeTrfase_CS"/>
</dbReference>
<dbReference type="PANTHER" id="PTHR45790:SF3">
    <property type="entry name" value="S-ADENOSYL-L-METHIONINE-DEPENDENT UROPORPHYRINOGEN III METHYLTRANSFERASE, CHLOROPLASTIC"/>
    <property type="match status" value="1"/>
</dbReference>
<dbReference type="AlphaFoldDB" id="A0A939JBB0"/>
<evidence type="ECO:0000259" key="8">
    <source>
        <dbReference type="Pfam" id="PF00590"/>
    </source>
</evidence>
<dbReference type="InterPro" id="IPR035996">
    <property type="entry name" value="4pyrrol_Methylase_sf"/>
</dbReference>
<dbReference type="NCBIfam" id="TIGR01469">
    <property type="entry name" value="cobA_cysG_Cterm"/>
    <property type="match status" value="1"/>
</dbReference>
<dbReference type="RefSeq" id="WP_206980110.1">
    <property type="nucleotide sequence ID" value="NZ_JAFLQZ010000001.1"/>
</dbReference>
<keyword evidence="3 9" id="KW-0489">Methyltransferase</keyword>
<evidence type="ECO:0000313" key="9">
    <source>
        <dbReference type="EMBL" id="MBO0356608.1"/>
    </source>
</evidence>
<comment type="pathway">
    <text evidence="7">Porphyrin-containing compound metabolism; siroheme biosynthesis; precorrin-2 from uroporphyrinogen III: step 1/1.</text>
</comment>
<accession>A0A939JBB0</accession>
<dbReference type="EC" id="2.1.1.107" evidence="2"/>
<dbReference type="GO" id="GO:0032259">
    <property type="term" value="P:methylation"/>
    <property type="evidence" value="ECO:0007669"/>
    <property type="project" value="UniProtKB-KW"/>
</dbReference>
<dbReference type="InterPro" id="IPR050161">
    <property type="entry name" value="Siro_Cobalamin_biosynth"/>
</dbReference>
<name>A0A939JBB0_9BACT</name>
<keyword evidence="6" id="KW-0627">Porphyrin biosynthesis</keyword>
<evidence type="ECO:0000256" key="5">
    <source>
        <dbReference type="ARBA" id="ARBA00022691"/>
    </source>
</evidence>
<dbReference type="EMBL" id="JAFLQZ010000001">
    <property type="protein sequence ID" value="MBO0356608.1"/>
    <property type="molecule type" value="Genomic_DNA"/>
</dbReference>
<evidence type="ECO:0000256" key="2">
    <source>
        <dbReference type="ARBA" id="ARBA00012162"/>
    </source>
</evidence>
<evidence type="ECO:0000256" key="1">
    <source>
        <dbReference type="ARBA" id="ARBA00005879"/>
    </source>
</evidence>
<gene>
    <name evidence="9" type="primary">cobA</name>
    <name evidence="9" type="ORF">J0X19_01500</name>
</gene>
<evidence type="ECO:0000313" key="10">
    <source>
        <dbReference type="Proteomes" id="UP000664144"/>
    </source>
</evidence>
<feature type="domain" description="Tetrapyrrole methylase" evidence="8">
    <location>
        <begin position="8"/>
        <end position="217"/>
    </location>
</feature>
<comment type="caution">
    <text evidence="9">The sequence shown here is derived from an EMBL/GenBank/DDBJ whole genome shotgun (WGS) entry which is preliminary data.</text>
</comment>
<organism evidence="9 10">
    <name type="scientific">Hymenobacter telluris</name>
    <dbReference type="NCBI Taxonomy" id="2816474"/>
    <lineage>
        <taxon>Bacteria</taxon>
        <taxon>Pseudomonadati</taxon>
        <taxon>Bacteroidota</taxon>
        <taxon>Cytophagia</taxon>
        <taxon>Cytophagales</taxon>
        <taxon>Hymenobacteraceae</taxon>
        <taxon>Hymenobacter</taxon>
    </lineage>
</organism>
<comment type="similarity">
    <text evidence="1">Belongs to the precorrin methyltransferase family.</text>
</comment>
<dbReference type="Gene3D" id="3.40.1010.10">
    <property type="entry name" value="Cobalt-precorrin-4 Transmethylase, Domain 1"/>
    <property type="match status" value="1"/>
</dbReference>
<proteinExistence type="inferred from homology"/>
<dbReference type="Pfam" id="PF00590">
    <property type="entry name" value="TP_methylase"/>
    <property type="match status" value="1"/>
</dbReference>
<sequence length="267" mass="27572">MSLSKAPRLTVLGAGPGDPELLTLKGARVLGEADVILYDALANNDLLAHARPDAVTVFVGKRRGLRSHSQDEINALIVDYARQYGHVVRLKGGDPFVFGRGREEMLYAEEHGLLTDYIPGISSAVAAAGSVGIPVTHRGASEGFRVITATTATGELSGSVSEAASTRTTTVILMGLGELKRITALYCQHGQANTPAAIIQNGTLPNARLVTGTVAELPARAAAAGIGAPAIIVIGEVVRLATSPAEVTDLLPGLSFPAFAAAYAEVA</sequence>
<keyword evidence="10" id="KW-1185">Reference proteome</keyword>
<dbReference type="GO" id="GO:0019354">
    <property type="term" value="P:siroheme biosynthetic process"/>
    <property type="evidence" value="ECO:0007669"/>
    <property type="project" value="InterPro"/>
</dbReference>
<evidence type="ECO:0000256" key="6">
    <source>
        <dbReference type="ARBA" id="ARBA00023244"/>
    </source>
</evidence>
<dbReference type="InterPro" id="IPR000878">
    <property type="entry name" value="4pyrrol_Mease"/>
</dbReference>
<dbReference type="Gene3D" id="3.30.950.10">
    <property type="entry name" value="Methyltransferase, Cobalt-precorrin-4 Transmethylase, Domain 2"/>
    <property type="match status" value="1"/>
</dbReference>
<dbReference type="PANTHER" id="PTHR45790">
    <property type="entry name" value="SIROHEME SYNTHASE-RELATED"/>
    <property type="match status" value="1"/>
</dbReference>